<dbReference type="PANTHER" id="PTHR36122">
    <property type="entry name" value="NICOTINAMIDE RIBOSIDE TRANSPORTER PNUC"/>
    <property type="match status" value="1"/>
</dbReference>
<dbReference type="InterPro" id="IPR006419">
    <property type="entry name" value="NMN_transpt_PnuC"/>
</dbReference>
<dbReference type="Pfam" id="PF04973">
    <property type="entry name" value="NMN_transporter"/>
    <property type="match status" value="1"/>
</dbReference>
<feature type="transmembrane region" description="Helical" evidence="10">
    <location>
        <begin position="168"/>
        <end position="192"/>
    </location>
</feature>
<proteinExistence type="inferred from homology"/>
<keyword evidence="5" id="KW-0813">Transport</keyword>
<keyword evidence="6" id="KW-1003">Cell membrane</keyword>
<dbReference type="EMBL" id="JBBUTH010000001">
    <property type="protein sequence ID" value="MEK8048897.1"/>
    <property type="molecule type" value="Genomic_DNA"/>
</dbReference>
<evidence type="ECO:0000256" key="6">
    <source>
        <dbReference type="ARBA" id="ARBA00022475"/>
    </source>
</evidence>
<feature type="transmembrane region" description="Helical" evidence="10">
    <location>
        <begin position="23"/>
        <end position="41"/>
    </location>
</feature>
<sequence length="220" mass="23294">MNSLLAALSDALLQPLAAPGGSPITGLELAACVLSVWMVVCNARVNPLGWPLAIASSALYAWLFAHSKLYGEAALQGVFIAAALWGWWQWLRGTGDDGAPLAVRRLGRGGLLKVALATLAAWPLLALLLSHATDSDVPWLDALPTVGSLAGTWLLARKWLENWPAWVIVNLVSIGLFAVKGLWLTVGLYALFTAMALWGWKAWAALARAPAAAPASTARP</sequence>
<evidence type="ECO:0000256" key="9">
    <source>
        <dbReference type="ARBA" id="ARBA00023136"/>
    </source>
</evidence>
<feature type="transmembrane region" description="Helical" evidence="10">
    <location>
        <begin position="48"/>
        <end position="67"/>
    </location>
</feature>
<comment type="similarity">
    <text evidence="3">Belongs to the nicotinamide ribonucleoside (NR) uptake permease (TC 4.B.1) family.</text>
</comment>
<evidence type="ECO:0000313" key="11">
    <source>
        <dbReference type="EMBL" id="MEK8048897.1"/>
    </source>
</evidence>
<dbReference type="Proteomes" id="UP001365405">
    <property type="component" value="Unassembled WGS sequence"/>
</dbReference>
<evidence type="ECO:0000256" key="7">
    <source>
        <dbReference type="ARBA" id="ARBA00022692"/>
    </source>
</evidence>
<feature type="transmembrane region" description="Helical" evidence="10">
    <location>
        <begin position="73"/>
        <end position="91"/>
    </location>
</feature>
<dbReference type="NCBIfam" id="TIGR01528">
    <property type="entry name" value="NMN_trans_PnuC"/>
    <property type="match status" value="1"/>
</dbReference>
<evidence type="ECO:0000256" key="2">
    <source>
        <dbReference type="ARBA" id="ARBA00004651"/>
    </source>
</evidence>
<reference evidence="11 12" key="1">
    <citation type="submission" date="2024-04" db="EMBL/GenBank/DDBJ databases">
        <title>Novel species of the genus Ideonella isolated from streams.</title>
        <authorList>
            <person name="Lu H."/>
        </authorList>
    </citation>
    <scope>NUCLEOTIDE SEQUENCE [LARGE SCALE GENOMIC DNA]</scope>
    <source>
        <strain evidence="11 12">DXS22W</strain>
    </source>
</reference>
<evidence type="ECO:0000256" key="8">
    <source>
        <dbReference type="ARBA" id="ARBA00022989"/>
    </source>
</evidence>
<dbReference type="RefSeq" id="WP_341408570.1">
    <property type="nucleotide sequence ID" value="NZ_JBBUTH010000001.1"/>
</dbReference>
<evidence type="ECO:0000256" key="3">
    <source>
        <dbReference type="ARBA" id="ARBA00006669"/>
    </source>
</evidence>
<comment type="subcellular location">
    <subcellularLocation>
        <location evidence="2">Cell membrane</location>
        <topology evidence="2">Multi-pass membrane protein</topology>
    </subcellularLocation>
</comment>
<name>A0ABU9CAK2_9BURK</name>
<keyword evidence="7 10" id="KW-0812">Transmembrane</keyword>
<keyword evidence="9 10" id="KW-0472">Membrane</keyword>
<evidence type="ECO:0000256" key="5">
    <source>
        <dbReference type="ARBA" id="ARBA00022448"/>
    </source>
</evidence>
<comment type="caution">
    <text evidence="11">The sequence shown here is derived from an EMBL/GenBank/DDBJ whole genome shotgun (WGS) entry which is preliminary data.</text>
</comment>
<evidence type="ECO:0000313" key="12">
    <source>
        <dbReference type="Proteomes" id="UP001365405"/>
    </source>
</evidence>
<accession>A0ABU9CAK2</accession>
<organism evidence="11 12">
    <name type="scientific">Pseudaquabacterium inlustre</name>
    <dbReference type="NCBI Taxonomy" id="2984192"/>
    <lineage>
        <taxon>Bacteria</taxon>
        <taxon>Pseudomonadati</taxon>
        <taxon>Pseudomonadota</taxon>
        <taxon>Betaproteobacteria</taxon>
        <taxon>Burkholderiales</taxon>
        <taxon>Sphaerotilaceae</taxon>
        <taxon>Pseudaquabacterium</taxon>
    </lineage>
</organism>
<keyword evidence="8 10" id="KW-1133">Transmembrane helix</keyword>
<protein>
    <recommendedName>
        <fullName evidence="4">Nicotinamide riboside transporter PnuC</fullName>
    </recommendedName>
</protein>
<evidence type="ECO:0000256" key="1">
    <source>
        <dbReference type="ARBA" id="ARBA00002672"/>
    </source>
</evidence>
<feature type="transmembrane region" description="Helical" evidence="10">
    <location>
        <begin position="111"/>
        <end position="131"/>
    </location>
</feature>
<comment type="function">
    <text evidence="1">Required for nicotinamide riboside transport across the inner membrane.</text>
</comment>
<evidence type="ECO:0000256" key="10">
    <source>
        <dbReference type="SAM" id="Phobius"/>
    </source>
</evidence>
<keyword evidence="12" id="KW-1185">Reference proteome</keyword>
<dbReference type="PANTHER" id="PTHR36122:SF2">
    <property type="entry name" value="NICOTINAMIDE RIBOSIDE TRANSPORTER PNUC"/>
    <property type="match status" value="1"/>
</dbReference>
<evidence type="ECO:0000256" key="4">
    <source>
        <dbReference type="ARBA" id="ARBA00017522"/>
    </source>
</evidence>
<gene>
    <name evidence="11" type="primary">pnuC</name>
    <name evidence="11" type="ORF">AACH10_01450</name>
</gene>